<keyword evidence="1 5" id="KW-0479">Metal-binding</keyword>
<dbReference type="GO" id="GO:0005634">
    <property type="term" value="C:nucleus"/>
    <property type="evidence" value="ECO:0007669"/>
    <property type="project" value="TreeGrafter"/>
</dbReference>
<dbReference type="GO" id="GO:0035515">
    <property type="term" value="F:oxidative RNA demethylase activity"/>
    <property type="evidence" value="ECO:0007669"/>
    <property type="project" value="TreeGrafter"/>
</dbReference>
<evidence type="ECO:0000256" key="4">
    <source>
        <dbReference type="ARBA" id="ARBA00023004"/>
    </source>
</evidence>
<keyword evidence="9" id="KW-1185">Reference proteome</keyword>
<feature type="compositionally biased region" description="Basic residues" evidence="6">
    <location>
        <begin position="1"/>
        <end position="15"/>
    </location>
</feature>
<evidence type="ECO:0000256" key="1">
    <source>
        <dbReference type="ARBA" id="ARBA00022723"/>
    </source>
</evidence>
<feature type="domain" description="Alpha-ketoglutarate-dependent dioxygenase AlkB-like" evidence="7">
    <location>
        <begin position="146"/>
        <end position="298"/>
    </location>
</feature>
<dbReference type="GO" id="GO:0008198">
    <property type="term" value="F:ferrous iron binding"/>
    <property type="evidence" value="ECO:0007669"/>
    <property type="project" value="TreeGrafter"/>
</dbReference>
<feature type="binding site" evidence="5">
    <location>
        <position position="236"/>
    </location>
    <ligand>
        <name>Fe cation</name>
        <dbReference type="ChEBI" id="CHEBI:24875"/>
        <note>catalytic</note>
    </ligand>
</feature>
<dbReference type="Pfam" id="PF14972">
    <property type="entry name" value="Mito_morph_reg"/>
    <property type="match status" value="1"/>
</dbReference>
<feature type="region of interest" description="Disordered" evidence="6">
    <location>
        <begin position="1"/>
        <end position="31"/>
    </location>
</feature>
<accession>A0A8S1DPV8</accession>
<feature type="binding site" evidence="5">
    <location>
        <position position="290"/>
    </location>
    <ligand>
        <name>Fe cation</name>
        <dbReference type="ChEBI" id="CHEBI:24875"/>
        <note>catalytic</note>
    </ligand>
</feature>
<evidence type="ECO:0000256" key="5">
    <source>
        <dbReference type="PIRSR" id="PIRSR604574-2"/>
    </source>
</evidence>
<dbReference type="GO" id="GO:0035513">
    <property type="term" value="P:oxidative RNA demethylation"/>
    <property type="evidence" value="ECO:0007669"/>
    <property type="project" value="TreeGrafter"/>
</dbReference>
<dbReference type="PANTHER" id="PTHR16557">
    <property type="entry name" value="ALKYLATED DNA REPAIR PROTEIN ALKB-RELATED"/>
    <property type="match status" value="1"/>
</dbReference>
<keyword evidence="2" id="KW-0223">Dioxygenase</keyword>
<dbReference type="AlphaFoldDB" id="A0A8S1DPV8"/>
<gene>
    <name evidence="8" type="ORF">CLODIP_2_CD13093</name>
</gene>
<dbReference type="GO" id="GO:0005743">
    <property type="term" value="C:mitochondrial inner membrane"/>
    <property type="evidence" value="ECO:0007669"/>
    <property type="project" value="InterPro"/>
</dbReference>
<dbReference type="InterPro" id="IPR004574">
    <property type="entry name" value="Alkb"/>
</dbReference>
<dbReference type="PANTHER" id="PTHR16557:SF2">
    <property type="entry name" value="NUCLEIC ACID DIOXYGENASE ALKBH1"/>
    <property type="match status" value="1"/>
</dbReference>
<evidence type="ECO:0000313" key="9">
    <source>
        <dbReference type="Proteomes" id="UP000494165"/>
    </source>
</evidence>
<keyword evidence="4 5" id="KW-0408">Iron</keyword>
<dbReference type="OrthoDB" id="6614653at2759"/>
<comment type="cofactor">
    <cofactor evidence="5">
        <name>Fe(2+)</name>
        <dbReference type="ChEBI" id="CHEBI:29033"/>
    </cofactor>
    <text evidence="5">Binds 1 Fe(2+) ion per subunit.</text>
</comment>
<feature type="binding site" evidence="5">
    <location>
        <position position="234"/>
    </location>
    <ligand>
        <name>Fe cation</name>
        <dbReference type="ChEBI" id="CHEBI:24875"/>
        <note>catalytic</note>
    </ligand>
</feature>
<protein>
    <recommendedName>
        <fullName evidence="7">Alpha-ketoglutarate-dependent dioxygenase AlkB-like domain-containing protein</fullName>
    </recommendedName>
</protein>
<dbReference type="GO" id="GO:0035516">
    <property type="term" value="F:broad specificity oxidative DNA demethylase activity"/>
    <property type="evidence" value="ECO:0007669"/>
    <property type="project" value="TreeGrafter"/>
</dbReference>
<dbReference type="GO" id="GO:0007005">
    <property type="term" value="P:mitochondrion organization"/>
    <property type="evidence" value="ECO:0007669"/>
    <property type="project" value="InterPro"/>
</dbReference>
<comment type="caution">
    <text evidence="8">The sequence shown here is derived from an EMBL/GenBank/DDBJ whole genome shotgun (WGS) entry which is preliminary data.</text>
</comment>
<dbReference type="EMBL" id="CADEPI010000351">
    <property type="protein sequence ID" value="CAB3384452.1"/>
    <property type="molecule type" value="Genomic_DNA"/>
</dbReference>
<dbReference type="Proteomes" id="UP000494165">
    <property type="component" value="Unassembled WGS sequence"/>
</dbReference>
<dbReference type="Pfam" id="PF13532">
    <property type="entry name" value="2OG-FeII_Oxy_2"/>
    <property type="match status" value="1"/>
</dbReference>
<name>A0A8S1DPV8_9INSE</name>
<evidence type="ECO:0000259" key="7">
    <source>
        <dbReference type="Pfam" id="PF13532"/>
    </source>
</evidence>
<keyword evidence="3" id="KW-0560">Oxidoreductase</keyword>
<evidence type="ECO:0000256" key="3">
    <source>
        <dbReference type="ARBA" id="ARBA00023002"/>
    </source>
</evidence>
<dbReference type="InterPro" id="IPR026120">
    <property type="entry name" value="TMEM11"/>
</dbReference>
<dbReference type="InterPro" id="IPR037151">
    <property type="entry name" value="AlkB-like_sf"/>
</dbReference>
<dbReference type="SUPFAM" id="SSF51197">
    <property type="entry name" value="Clavaminate synthase-like"/>
    <property type="match status" value="1"/>
</dbReference>
<dbReference type="InterPro" id="IPR027450">
    <property type="entry name" value="AlkB-like"/>
</dbReference>
<evidence type="ECO:0000313" key="8">
    <source>
        <dbReference type="EMBL" id="CAB3384452.1"/>
    </source>
</evidence>
<organism evidence="8 9">
    <name type="scientific">Cloeon dipterum</name>
    <dbReference type="NCBI Taxonomy" id="197152"/>
    <lineage>
        <taxon>Eukaryota</taxon>
        <taxon>Metazoa</taxon>
        <taxon>Ecdysozoa</taxon>
        <taxon>Arthropoda</taxon>
        <taxon>Hexapoda</taxon>
        <taxon>Insecta</taxon>
        <taxon>Pterygota</taxon>
        <taxon>Palaeoptera</taxon>
        <taxon>Ephemeroptera</taxon>
        <taxon>Pisciforma</taxon>
        <taxon>Baetidae</taxon>
        <taxon>Cloeon</taxon>
    </lineage>
</organism>
<sequence>MESRGGRHKFKRKKLENKIRQSADPLPDTSNFDESFKYYKQRNPPPDLNTVINPSHRELWQIFGIRQVAARHDTMRDNDFEVAQALGLIDVRAWTILEFDSHPGLIYILNPFTSQGQRNWILRSLKDYTRRPPYKLNLDAHAEWQVGNGLPDWWELSNRGEERSSILKKKLRWSTLGYHHDWDTKVYSDENKSPFPEELAEMSRIVAEVIGSKNYVAEAAIVNFYHFDSTLAGHTDHSEENFDAPLISFSFGQNAVFLLGGVTKSEHPLALLIQSGDIVIMSGPCRLSYHGVPRIEPIVDDLPSTALFFFFSVLRRLSIMAGKHKKYDDLEVVREIYDSENSHEFFEQQLDSLLEAGVQYIVIEPKRLGDETARWLWVGNLLHKLSVNVGLGSTIAGVLWPDRPVVCVTLAAAALVTTSLYTISWHFDPCCQYQVEKDKNTLFDINQRYPIYEWSKHNLLGPVKVLVRRETHQRQRHIVHWTVCFAAIAFSSFRLYRALNGCC</sequence>
<evidence type="ECO:0000256" key="2">
    <source>
        <dbReference type="ARBA" id="ARBA00022964"/>
    </source>
</evidence>
<dbReference type="Gene3D" id="2.60.120.590">
    <property type="entry name" value="Alpha-ketoglutarate-dependent dioxygenase AlkB-like"/>
    <property type="match status" value="1"/>
</dbReference>
<proteinExistence type="predicted"/>
<evidence type="ECO:0000256" key="6">
    <source>
        <dbReference type="SAM" id="MobiDB-lite"/>
    </source>
</evidence>
<reference evidence="8 9" key="1">
    <citation type="submission" date="2020-04" db="EMBL/GenBank/DDBJ databases">
        <authorList>
            <person name="Alioto T."/>
            <person name="Alioto T."/>
            <person name="Gomez Garrido J."/>
        </authorList>
    </citation>
    <scope>NUCLEOTIDE SEQUENCE [LARGE SCALE GENOMIC DNA]</scope>
</reference>